<feature type="transmembrane region" description="Helical" evidence="1">
    <location>
        <begin position="18"/>
        <end position="44"/>
    </location>
</feature>
<dbReference type="GeneID" id="88223171"/>
<dbReference type="Pfam" id="PF14333">
    <property type="entry name" value="DUF4389"/>
    <property type="match status" value="1"/>
</dbReference>
<evidence type="ECO:0008006" key="4">
    <source>
        <dbReference type="Google" id="ProtNLM"/>
    </source>
</evidence>
<name>A0AA35XXA5_METCP</name>
<keyword evidence="1" id="KW-0812">Transmembrane</keyword>
<gene>
    <name evidence="2" type="ORF">MCNOR_0452</name>
</gene>
<proteinExistence type="predicted"/>
<dbReference type="Proteomes" id="UP001158598">
    <property type="component" value="Chromosome"/>
</dbReference>
<evidence type="ECO:0000256" key="1">
    <source>
        <dbReference type="SAM" id="Phobius"/>
    </source>
</evidence>
<dbReference type="OMA" id="FLTYNSE"/>
<evidence type="ECO:0000313" key="2">
    <source>
        <dbReference type="EMBL" id="CAI8740453.1"/>
    </source>
</evidence>
<accession>A0AA35XXA5</accession>
<keyword evidence="1" id="KW-0472">Membrane</keyword>
<dbReference type="EMBL" id="OX458332">
    <property type="protein sequence ID" value="CAI8740453.1"/>
    <property type="molecule type" value="Genomic_DNA"/>
</dbReference>
<sequence length="97" mass="11053">MSDETFERPAITGIGRRLVFMVFFMVVLGAVRFVFWAIVAFQFLSHLLTGGVNPNAVQSGARLAEYIYRIMLFLTYETEAMPFPFGERTGRPDPRGR</sequence>
<dbReference type="RefSeq" id="WP_010960183.1">
    <property type="nucleotide sequence ID" value="NZ_CP079096.1"/>
</dbReference>
<evidence type="ECO:0000313" key="3">
    <source>
        <dbReference type="Proteomes" id="UP001158598"/>
    </source>
</evidence>
<dbReference type="AlphaFoldDB" id="A0AA35XXA5"/>
<dbReference type="InterPro" id="IPR025498">
    <property type="entry name" value="DUF4389"/>
</dbReference>
<keyword evidence="1" id="KW-1133">Transmembrane helix</keyword>
<protein>
    <recommendedName>
        <fullName evidence="4">Lipase</fullName>
    </recommendedName>
</protein>
<organism evidence="2 3">
    <name type="scientific">Methylococcus capsulatus</name>
    <dbReference type="NCBI Taxonomy" id="414"/>
    <lineage>
        <taxon>Bacteria</taxon>
        <taxon>Pseudomonadati</taxon>
        <taxon>Pseudomonadota</taxon>
        <taxon>Gammaproteobacteria</taxon>
        <taxon>Methylococcales</taxon>
        <taxon>Methylococcaceae</taxon>
        <taxon>Methylococcus</taxon>
    </lineage>
</organism>
<reference evidence="2" key="1">
    <citation type="submission" date="2023-03" db="EMBL/GenBank/DDBJ databases">
        <authorList>
            <person name="Pearce D."/>
        </authorList>
    </citation>
    <scope>NUCLEOTIDE SEQUENCE</scope>
    <source>
        <strain evidence="2">Mc</strain>
    </source>
</reference>